<keyword evidence="11" id="KW-1015">Disulfide bond</keyword>
<dbReference type="PANTHER" id="PTHR11311">
    <property type="entry name" value="SPONDIN"/>
    <property type="match status" value="1"/>
</dbReference>
<feature type="domain" description="Integrase zinc-binding" evidence="18">
    <location>
        <begin position="642"/>
        <end position="694"/>
    </location>
</feature>
<dbReference type="PROSITE" id="PS50092">
    <property type="entry name" value="TSP1"/>
    <property type="match status" value="11"/>
</dbReference>
<dbReference type="Pfam" id="PF23308">
    <property type="entry name" value="TSP1_TSH7A-B_C"/>
    <property type="match status" value="1"/>
</dbReference>
<keyword evidence="3" id="KW-1003">Cell membrane</keyword>
<feature type="transmembrane region" description="Helical" evidence="16">
    <location>
        <begin position="2508"/>
        <end position="2531"/>
    </location>
</feature>
<evidence type="ECO:0000256" key="2">
    <source>
        <dbReference type="ARBA" id="ARBA00004316"/>
    </source>
</evidence>
<protein>
    <recommendedName>
        <fullName evidence="14">Thrombospondin type-1 domain-containing protein 7A</fullName>
    </recommendedName>
</protein>
<sequence>MVLTGDWNTNWDNFRDEFEDYALATGLHEKPNEVQAATLRSLMGSECRHIYRHNLTLTARQQCDAKAILDALENYFKPARNVIYERFVFGSCKQEEGSTCERLGLMQFTVPNDLHIVDHVQHGPLSKEQLLSRYDDVFNMPVESVPGEVHFEVDESITPVQCAPRNVPIAMKVAVKAQLDKYEADGHMTSVTEPTDWISNMVIVKKTEKLRVCIDPKHLNQALKRSHYIMPTLEDVLYKLPKARIFTLVDARDAFLQLAPEVYQRKQHELLAGLKGIEPIADDILIVGCGETDEEAERDHDVKLLALMERCRSVKLRLGLKKLQFKVKDVHFHGHILSAKGLKPDPDKVQAILDMPNPSDAKGVQRLIGFANYLAKFMPHLSAVCEPLRRLLDKDTPWHWLPKHEAAVQEMKSLDSYMPVLRYYDVTKPVTIQSDSSQRGLGCCLMQEGQPVAFASRALTPTEQNYAQIEKECLSIVFSCQRFHHSLHHYSITTMVESCKPLLNAPKRLQSMLLTLQNYSLKVIYKPGPEMYISDTLSRATAQCTGRGTAYQRQAICSLQQEQQDVQQINQADYLNVTDHRLAQIRQHTDKDEHLQSLKSMALAGWPYLKEETPFTVREYWTFRDEISVQNGVLFRGQKVIIPKSLRPEMLTRIHSSHVGGDACYRQARETLYWPNTQAEIKDFVSNCTTCNEYAHEQQKETMMSHELPTRAWQIISMDLFSHRQKDYLLIVDHYSDFWEIELLPDLSAETVIKRCKAQFARHPKANGKAESAVKIAKNLLSRALRDSNDPWKAILQWRNTPTENMDSSPAQRLLSRRLKTTIPIANKLLEPCVMVGVTDKLRHRKQLAKCFYDRTARDLPELELGETIRMKPLPGDHTGLWRLGTCLQRVAPRSYLVDVGGSLYRRNRVDLRVAEQTNQNMSYTHLDELDHSPGLRASMRSHEANLQPGITGHRPWGRCMGSDCGPGGSQSRAVWCAHVDGWTTLHTNCDQSQRPTNQQNCFRVCDWHKDLYDWKLGAWNQCVSVSARTFGGMRPYVCNGGEEGIQTREVGCILRSDESPGDDNICEYFEPKPRLEQACLIPCPHDCVVSEFTPWTSCSKTCGTGLKNRVRSVLVPPLFGGSACPNLTEFQTCKPGPCKGPEGVYSLRVGPWMPCSLPISRPVRQAKRRKGKGGARERPGVKDPDTRELIQKKRTRNRLNRQESPFWDIQVGYQSRTVSCAHRNGSTVGLSRCLPRDLPLTVQSCILAKDCKLSEWADWGPCSKACLDPDPESPRGQRSRTRRVHQFSVGEGEDCPPLEETEPCDPQGDGVLPCATYTWRTTEWSDCRVDSLLSQQDRRRSNQTGLCGGGLQNREVYCVQANAELLTYLNNLKDKDASRPVDSKLCGGPIPNTSQLCHIPCPIECEVSPWGAWGPCTYENCDVQEGKKGFKLRKREMSNEPTGGPGNCPHLVEAVPCDEPSCWDWRLVRLDECIPDGELPCGSGTQIPQVQCVNSTGDMVDKELCGGAPAPEPIACDVPCPKDCVLSDWTSWSSCSQTCSSKTIEGKQLRTRSVLAYNAGEGGGMCPNSSSLQEVRNCNEHACTVYHWQTGPWGPCTEDPSASALNTTTGPRSAAGPNTNGQGPCSQGMQTRKVICVRVNVGQVPPKKCPESPRPGTVRPCRMPCKKDCIVTPFSVWSQCSPTCDAAGNIQKKKQSRKRVILQLPANGGQDCPEVLEEEKDCEAPKVCPGYRWKSHKWRRCQLVPWYIREDSPGAQETCGPGLQTRAVSCRQLDGAQADIGECLKFANTMPPITQRCQLPCQDDCQLTNWSKFSSCTADCVGVRTRKRLLVGRSKKKDKCKNTQMYPLSETQYCPCDKYNAQPVGNWSDCILAGGDRVESLLGMKVQGNVKECGQGYRYQAMVCYDQDNRLVETSRCNSHGYIEEACIIPCPSDCKLSEWSNWSRCSKSCGSGVKVRSKWLREKPYNGGRPCPKLDHINQAQVYEVVPCISDCSQYVWVAEPWSVWKVSNLDLKENCGEGVQTRKVRCMLNTIDGPSESVEDYLCDPEDMPLGTRGSRLPCPEDCVLSDWSSWNRCSLPCSYNNSRKRTAYAIRSPGAGRQCPDTTEKEPCSLNLNCFHYFYNITDWSTCQLSANAVCGNGIKTRMLDCVRSDGKSVDLKFCKELSLERKWQMNISCVVECPVNCQLSDWSAWSECSHTCGLDGRMWRSRVVVQGSQGDGRPCPSQLEQWKPCPVRPCYRWQYSPWSECRVEEVVCGAGLHYRNLSCFVSDGSREGEGSMVEEELCGGLELAVNRDKVIILKETCVLPCPGECYLMEWSDWSPCLSVCAKGAGVDFGSVQVRSRAVMAQEPENVQLCPDQDWESRPCIDGECFEYKWMSSTWSGSSRVTWCQRSDGLNVTGGCPPINPPGDDNNSCDPPCQMPMSFCTEASMCMCEEGYTEGMSSSGQLNQCSPIPILEIPTAGDKKTDVKTSRAINPTLPATIQPGRTGRTWYLQPFGPDGKLKTWVYGVAAGALVLLMFIVSMIYLACKKPKKPKRQRQMNNRLKPLTLAYDGDADM</sequence>
<dbReference type="FunFam" id="1.10.340.70:FF:000003">
    <property type="entry name" value="Protein CBG25708"/>
    <property type="match status" value="1"/>
</dbReference>
<evidence type="ECO:0000259" key="20">
    <source>
        <dbReference type="Pfam" id="PF23308"/>
    </source>
</evidence>
<dbReference type="Proteomes" id="UP000808372">
    <property type="component" value="Chromosome 37"/>
</dbReference>
<dbReference type="CDD" id="cd01647">
    <property type="entry name" value="RT_LTR"/>
    <property type="match status" value="1"/>
</dbReference>
<feature type="domain" description="Reverse transcriptase/retrotransposon-derived protein RNase H-like" evidence="17">
    <location>
        <begin position="400"/>
        <end position="493"/>
    </location>
</feature>
<evidence type="ECO:0000256" key="3">
    <source>
        <dbReference type="ARBA" id="ARBA00022475"/>
    </source>
</evidence>
<dbReference type="GO" id="GO:0042995">
    <property type="term" value="C:cell projection"/>
    <property type="evidence" value="ECO:0007669"/>
    <property type="project" value="UniProtKB-SubCell"/>
</dbReference>
<feature type="domain" description="Spondin-like TSP1" evidence="19">
    <location>
        <begin position="1936"/>
        <end position="1977"/>
    </location>
</feature>
<dbReference type="FunFam" id="3.30.70.270:FF:000026">
    <property type="entry name" value="Transposon Ty3-G Gag-Pol polyprotein"/>
    <property type="match status" value="1"/>
</dbReference>
<keyword evidence="10 16" id="KW-0472">Membrane</keyword>
<dbReference type="InterPro" id="IPR051418">
    <property type="entry name" value="Spondin/Thrombospondin_T1"/>
</dbReference>
<dbReference type="Pfam" id="PF17921">
    <property type="entry name" value="Integrase_H2C2"/>
    <property type="match status" value="1"/>
</dbReference>
<evidence type="ECO:0000259" key="18">
    <source>
        <dbReference type="Pfam" id="PF17921"/>
    </source>
</evidence>
<evidence type="ECO:0000256" key="8">
    <source>
        <dbReference type="ARBA" id="ARBA00022782"/>
    </source>
</evidence>
<comment type="subcellular location">
    <subcellularLocation>
        <location evidence="1">Cell membrane</location>
        <topology evidence="1">Single-pass type I membrane protein</topology>
    </subcellularLocation>
    <subcellularLocation>
        <location evidence="2">Cell projection</location>
    </subcellularLocation>
</comment>
<keyword evidence="4" id="KW-0037">Angiogenesis</keyword>
<evidence type="ECO:0000259" key="17">
    <source>
        <dbReference type="Pfam" id="PF17919"/>
    </source>
</evidence>
<proteinExistence type="predicted"/>
<name>A0A8U0PY64_SALNM</name>
<dbReference type="FunFam" id="2.20.100.10:FF:000020">
    <property type="entry name" value="Thrombospondin type 1 domain containing 7A"/>
    <property type="match status" value="1"/>
</dbReference>
<dbReference type="GO" id="GO:0003676">
    <property type="term" value="F:nucleic acid binding"/>
    <property type="evidence" value="ECO:0007669"/>
    <property type="project" value="InterPro"/>
</dbReference>
<evidence type="ECO:0000256" key="13">
    <source>
        <dbReference type="ARBA" id="ARBA00023273"/>
    </source>
</evidence>
<evidence type="ECO:0000256" key="15">
    <source>
        <dbReference type="SAM" id="MobiDB-lite"/>
    </source>
</evidence>
<dbReference type="SMART" id="SM00209">
    <property type="entry name" value="TSP1"/>
    <property type="match status" value="13"/>
</dbReference>
<dbReference type="SUPFAM" id="SSF53098">
    <property type="entry name" value="Ribonuclease H-like"/>
    <property type="match status" value="1"/>
</dbReference>
<evidence type="ECO:0000313" key="22">
    <source>
        <dbReference type="RefSeq" id="XP_038833342.1"/>
    </source>
</evidence>
<feature type="domain" description="Spondin-like TSP1" evidence="19">
    <location>
        <begin position="2186"/>
        <end position="2239"/>
    </location>
</feature>
<dbReference type="GO" id="GO:0005886">
    <property type="term" value="C:plasma membrane"/>
    <property type="evidence" value="ECO:0007669"/>
    <property type="project" value="UniProtKB-SubCell"/>
</dbReference>
<keyword evidence="21" id="KW-1185">Reference proteome</keyword>
<dbReference type="CDD" id="cd09274">
    <property type="entry name" value="RNase_HI_RT_Ty3"/>
    <property type="match status" value="1"/>
</dbReference>
<feature type="domain" description="Spondin-like TSP1" evidence="19">
    <location>
        <begin position="1670"/>
        <end position="1729"/>
    </location>
</feature>
<dbReference type="Gene3D" id="3.30.70.270">
    <property type="match status" value="3"/>
</dbReference>
<dbReference type="FunFam" id="2.20.100.10:FF:000014">
    <property type="entry name" value="Thrombospondin type 1 domain containing 7A"/>
    <property type="match status" value="1"/>
</dbReference>
<dbReference type="InterPro" id="IPR000884">
    <property type="entry name" value="TSP1_rpt"/>
</dbReference>
<dbReference type="InterPro" id="IPR012337">
    <property type="entry name" value="RNaseH-like_sf"/>
</dbReference>
<dbReference type="Gene3D" id="1.10.340.70">
    <property type="match status" value="1"/>
</dbReference>
<feature type="domain" description="Spondin-like TSP1" evidence="19">
    <location>
        <begin position="1088"/>
        <end position="1139"/>
    </location>
</feature>
<dbReference type="InterPro" id="IPR043128">
    <property type="entry name" value="Rev_trsase/Diguanyl_cyclase"/>
</dbReference>
<keyword evidence="8" id="KW-0221">Differentiation</keyword>
<evidence type="ECO:0000256" key="6">
    <source>
        <dbReference type="ARBA" id="ARBA00022729"/>
    </source>
</evidence>
<feature type="domain" description="Spondin-like TSP1" evidence="19">
    <location>
        <begin position="1252"/>
        <end position="1307"/>
    </location>
</feature>
<feature type="compositionally biased region" description="Polar residues" evidence="15">
    <location>
        <begin position="1604"/>
        <end position="1627"/>
    </location>
</feature>
<evidence type="ECO:0000256" key="11">
    <source>
        <dbReference type="ARBA" id="ARBA00023157"/>
    </source>
</evidence>
<dbReference type="FunFam" id="2.20.100.10:FF:000027">
    <property type="entry name" value="Thrombospondin type 1 domain containing 7A"/>
    <property type="match status" value="1"/>
</dbReference>
<dbReference type="KEGG" id="snh:120031609"/>
<dbReference type="PANTHER" id="PTHR11311:SF29">
    <property type="entry name" value="THROMBOSPONDIN TYPE-1 DOMAIN-CONTAINING PROTEIN 7A ISOFORM X1"/>
    <property type="match status" value="1"/>
</dbReference>
<dbReference type="InterPro" id="IPR043502">
    <property type="entry name" value="DNA/RNA_pol_sf"/>
</dbReference>
<dbReference type="FunFam" id="2.20.100.10:FF:000019">
    <property type="entry name" value="Thrombospondin type 1 domain containing 7A"/>
    <property type="match status" value="2"/>
</dbReference>
<feature type="domain" description="Thrombospondin type-1" evidence="20">
    <location>
        <begin position="2419"/>
        <end position="2458"/>
    </location>
</feature>
<accession>A0A8U0PY64</accession>
<evidence type="ECO:0000256" key="9">
    <source>
        <dbReference type="ARBA" id="ARBA00022989"/>
    </source>
</evidence>
<evidence type="ECO:0000256" key="16">
    <source>
        <dbReference type="SAM" id="Phobius"/>
    </source>
</evidence>
<organism evidence="21 22">
    <name type="scientific">Salvelinus namaycush</name>
    <name type="common">Lake trout</name>
    <name type="synonym">Salmo namaycush</name>
    <dbReference type="NCBI Taxonomy" id="8040"/>
    <lineage>
        <taxon>Eukaryota</taxon>
        <taxon>Metazoa</taxon>
        <taxon>Chordata</taxon>
        <taxon>Craniata</taxon>
        <taxon>Vertebrata</taxon>
        <taxon>Euteleostomi</taxon>
        <taxon>Actinopterygii</taxon>
        <taxon>Neopterygii</taxon>
        <taxon>Teleostei</taxon>
        <taxon>Protacanthopterygii</taxon>
        <taxon>Salmoniformes</taxon>
        <taxon>Salmonidae</taxon>
        <taxon>Salmoninae</taxon>
        <taxon>Salvelinus</taxon>
    </lineage>
</organism>
<evidence type="ECO:0000256" key="10">
    <source>
        <dbReference type="ARBA" id="ARBA00023136"/>
    </source>
</evidence>
<dbReference type="FunFam" id="3.30.70.270:FF:000003">
    <property type="entry name" value="Transposon Ty3-G Gag-Pol polyprotein"/>
    <property type="match status" value="1"/>
</dbReference>
<dbReference type="InterPro" id="IPR041588">
    <property type="entry name" value="Integrase_H2C2"/>
</dbReference>
<dbReference type="InterPro" id="IPR041577">
    <property type="entry name" value="RT_RNaseH_2"/>
</dbReference>
<dbReference type="FunFam" id="2.20.100.10:FF:000018">
    <property type="entry name" value="Thrombospondin type 1 domain containing 7A"/>
    <property type="match status" value="1"/>
</dbReference>
<dbReference type="Pfam" id="PF17919">
    <property type="entry name" value="RT_RNaseH_2"/>
    <property type="match status" value="1"/>
</dbReference>
<keyword evidence="5 16" id="KW-0812">Transmembrane</keyword>
<dbReference type="GO" id="GO:0001525">
    <property type="term" value="P:angiogenesis"/>
    <property type="evidence" value="ECO:0007669"/>
    <property type="project" value="UniProtKB-KW"/>
</dbReference>
<dbReference type="Gene3D" id="3.30.420.10">
    <property type="entry name" value="Ribonuclease H-like superfamily/Ribonuclease H"/>
    <property type="match status" value="1"/>
</dbReference>
<feature type="domain" description="Spondin-like TSP1" evidence="19">
    <location>
        <begin position="1525"/>
        <end position="1584"/>
    </location>
</feature>
<dbReference type="GO" id="GO:0006259">
    <property type="term" value="P:DNA metabolic process"/>
    <property type="evidence" value="ECO:0007669"/>
    <property type="project" value="UniProtKB-ARBA"/>
</dbReference>
<dbReference type="GeneID" id="120031609"/>
<feature type="compositionally biased region" description="Basic and acidic residues" evidence="15">
    <location>
        <begin position="1175"/>
        <end position="1186"/>
    </location>
</feature>
<reference evidence="22" key="1">
    <citation type="submission" date="2025-08" db="UniProtKB">
        <authorList>
            <consortium name="RefSeq"/>
        </authorList>
    </citation>
    <scope>IDENTIFICATION</scope>
    <source>
        <tissue evidence="22">White muscle</tissue>
    </source>
</reference>
<evidence type="ECO:0000256" key="7">
    <source>
        <dbReference type="ARBA" id="ARBA00022737"/>
    </source>
</evidence>
<evidence type="ECO:0000256" key="4">
    <source>
        <dbReference type="ARBA" id="ARBA00022657"/>
    </source>
</evidence>
<evidence type="ECO:0000313" key="21">
    <source>
        <dbReference type="Proteomes" id="UP000808372"/>
    </source>
</evidence>
<dbReference type="Gene3D" id="2.20.100.10">
    <property type="entry name" value="Thrombospondin type-1 (TSP1) repeat"/>
    <property type="match status" value="10"/>
</dbReference>
<dbReference type="InterPro" id="IPR044004">
    <property type="entry name" value="TSP1_spondin_dom"/>
</dbReference>
<dbReference type="Pfam" id="PF00090">
    <property type="entry name" value="TSP_1"/>
    <property type="match status" value="3"/>
</dbReference>
<dbReference type="InterPro" id="IPR036383">
    <property type="entry name" value="TSP1_rpt_sf"/>
</dbReference>
<feature type="region of interest" description="Disordered" evidence="15">
    <location>
        <begin position="1166"/>
        <end position="1186"/>
    </location>
</feature>
<feature type="region of interest" description="Disordered" evidence="15">
    <location>
        <begin position="1269"/>
        <end position="1304"/>
    </location>
</feature>
<dbReference type="RefSeq" id="XP_038833342.1">
    <property type="nucleotide sequence ID" value="XM_038977414.1"/>
</dbReference>
<dbReference type="InterPro" id="IPR056991">
    <property type="entry name" value="TSP1_TSH7A-B_C"/>
</dbReference>
<keyword evidence="7" id="KW-0677">Repeat</keyword>
<dbReference type="FunFam" id="2.20.100.10:FF:000015">
    <property type="entry name" value="Thrombospondin, type I, domain containing 7A"/>
    <property type="match status" value="1"/>
</dbReference>
<gene>
    <name evidence="22" type="primary">LOC120031609</name>
</gene>
<dbReference type="FunFam" id="2.20.100.10:FF:000017">
    <property type="entry name" value="Thrombospondin type 1 domain containing 7A"/>
    <property type="match status" value="1"/>
</dbReference>
<evidence type="ECO:0000256" key="12">
    <source>
        <dbReference type="ARBA" id="ARBA00023180"/>
    </source>
</evidence>
<dbReference type="SUPFAM" id="SSF82895">
    <property type="entry name" value="TSP-1 type 1 repeat"/>
    <property type="match status" value="10"/>
</dbReference>
<dbReference type="Gene3D" id="3.10.10.10">
    <property type="entry name" value="HIV Type 1 Reverse Transcriptase, subunit A, domain 1"/>
    <property type="match status" value="1"/>
</dbReference>
<feature type="region of interest" description="Disordered" evidence="15">
    <location>
        <begin position="1600"/>
        <end position="1627"/>
    </location>
</feature>
<dbReference type="Pfam" id="PF19028">
    <property type="entry name" value="TSP1_spondin"/>
    <property type="match status" value="6"/>
</dbReference>
<dbReference type="InterPro" id="IPR036397">
    <property type="entry name" value="RNaseH_sf"/>
</dbReference>
<dbReference type="SUPFAM" id="SSF56672">
    <property type="entry name" value="DNA/RNA polymerases"/>
    <property type="match status" value="1"/>
</dbReference>
<evidence type="ECO:0000259" key="19">
    <source>
        <dbReference type="Pfam" id="PF19028"/>
    </source>
</evidence>
<dbReference type="GO" id="GO:0030154">
    <property type="term" value="P:cell differentiation"/>
    <property type="evidence" value="ECO:0007669"/>
    <property type="project" value="UniProtKB-KW"/>
</dbReference>
<keyword evidence="13" id="KW-0966">Cell projection</keyword>
<keyword evidence="6" id="KW-0732">Signal</keyword>
<keyword evidence="12" id="KW-0325">Glycoprotein</keyword>
<feature type="compositionally biased region" description="Acidic residues" evidence="15">
    <location>
        <begin position="1292"/>
        <end position="1304"/>
    </location>
</feature>
<dbReference type="FunFam" id="2.20.100.10:FF:000031">
    <property type="entry name" value="Thrombospondin type 1 domain containing 7A"/>
    <property type="match status" value="1"/>
</dbReference>
<evidence type="ECO:0000256" key="5">
    <source>
        <dbReference type="ARBA" id="ARBA00022692"/>
    </source>
</evidence>
<evidence type="ECO:0000256" key="1">
    <source>
        <dbReference type="ARBA" id="ARBA00004251"/>
    </source>
</evidence>
<keyword evidence="9 16" id="KW-1133">Transmembrane helix</keyword>
<evidence type="ECO:0000256" key="14">
    <source>
        <dbReference type="ARBA" id="ARBA00069078"/>
    </source>
</evidence>